<dbReference type="InterPro" id="IPR020613">
    <property type="entry name" value="Thiolase_CS"/>
</dbReference>
<dbReference type="InterPro" id="IPR020616">
    <property type="entry name" value="Thiolase_N"/>
</dbReference>
<dbReference type="CDD" id="cd00829">
    <property type="entry name" value="SCP-x_thiolase"/>
    <property type="match status" value="1"/>
</dbReference>
<accession>A0A1H4ILM8</accession>
<evidence type="ECO:0000256" key="4">
    <source>
        <dbReference type="ARBA" id="ARBA00023055"/>
    </source>
</evidence>
<dbReference type="Gene3D" id="3.40.47.10">
    <property type="match status" value="1"/>
</dbReference>
<dbReference type="Proteomes" id="UP000183407">
    <property type="component" value="Unassembled WGS sequence"/>
</dbReference>
<gene>
    <name evidence="9" type="ORF">SAMN04490220_0188</name>
</gene>
<name>A0A1H4ILM8_RHOJO</name>
<dbReference type="PIRSF" id="PIRSF000429">
    <property type="entry name" value="Ac-CoA_Ac_transf"/>
    <property type="match status" value="1"/>
</dbReference>
<dbReference type="PROSITE" id="PS00737">
    <property type="entry name" value="THIOLASE_2"/>
    <property type="match status" value="1"/>
</dbReference>
<evidence type="ECO:0000259" key="8">
    <source>
        <dbReference type="Pfam" id="PF22691"/>
    </source>
</evidence>
<dbReference type="GO" id="GO:0008289">
    <property type="term" value="F:lipid binding"/>
    <property type="evidence" value="ECO:0007669"/>
    <property type="project" value="UniProtKB-KW"/>
</dbReference>
<dbReference type="InterPro" id="IPR016039">
    <property type="entry name" value="Thiolase-like"/>
</dbReference>
<keyword evidence="2" id="KW-0813">Transport</keyword>
<dbReference type="PANTHER" id="PTHR42870">
    <property type="entry name" value="ACETYL-COA C-ACETYLTRANSFERASE"/>
    <property type="match status" value="1"/>
</dbReference>
<dbReference type="GO" id="GO:0006869">
    <property type="term" value="P:lipid transport"/>
    <property type="evidence" value="ECO:0007669"/>
    <property type="project" value="UniProtKB-KW"/>
</dbReference>
<evidence type="ECO:0000313" key="10">
    <source>
        <dbReference type="Proteomes" id="UP000183407"/>
    </source>
</evidence>
<evidence type="ECO:0000256" key="3">
    <source>
        <dbReference type="ARBA" id="ARBA00022679"/>
    </source>
</evidence>
<organism evidence="9 10">
    <name type="scientific">Rhodococcus jostii</name>
    <dbReference type="NCBI Taxonomy" id="132919"/>
    <lineage>
        <taxon>Bacteria</taxon>
        <taxon>Bacillati</taxon>
        <taxon>Actinomycetota</taxon>
        <taxon>Actinomycetes</taxon>
        <taxon>Mycobacteriales</taxon>
        <taxon>Nocardiaceae</taxon>
        <taxon>Rhodococcus</taxon>
    </lineage>
</organism>
<dbReference type="EMBL" id="FNTL01000002">
    <property type="protein sequence ID" value="SEB34765.1"/>
    <property type="molecule type" value="Genomic_DNA"/>
</dbReference>
<dbReference type="OrthoDB" id="9785768at2"/>
<sequence length="400" mass="41828">MSKQSTWIVGAAMTRFGRLPDMDLIDLGASAAQAALADAGMTMDDVQVFAVGNAYESSGMVAQRIQKQIGQTGIETYNVFNACATGATAVRAAHLAIQAGEADVALVVGVEKMGKMGMLGAGAKARSDRKVYTPGGRFGAVMGTEGILGTGLMPGVFAQAGMDYARQHDVTFRQFAKVAEKNHYHSSLNPLAQYRDVYDVEAIMAAEMIAYPNSVLMCCPTGDGAASLVLVSDEKRRSLDAAQRDRSVKISASILTTDPYTPTGHAMPDINTLTRQAADKAYEVAGVGPAELDLVELHDCFATAELVHYDNLRLCEPGGAGEFIDSGAPRRDGSTPVNVSGGLISKGHPIGATGVAGLYEVATHLRGEAGDRQIDGARVGLAHVIGLGSACGIHILERAA</sequence>
<dbReference type="Pfam" id="PF22691">
    <property type="entry name" value="Thiolase_C_1"/>
    <property type="match status" value="1"/>
</dbReference>
<dbReference type="PANTHER" id="PTHR42870:SF1">
    <property type="entry name" value="NON-SPECIFIC LIPID-TRANSFER PROTEIN-LIKE 2"/>
    <property type="match status" value="1"/>
</dbReference>
<dbReference type="SUPFAM" id="SSF53901">
    <property type="entry name" value="Thiolase-like"/>
    <property type="match status" value="1"/>
</dbReference>
<feature type="domain" description="Thiolase N-terminal" evidence="7">
    <location>
        <begin position="7"/>
        <end position="193"/>
    </location>
</feature>
<dbReference type="InterPro" id="IPR002155">
    <property type="entry name" value="Thiolase"/>
</dbReference>
<reference evidence="10" key="1">
    <citation type="submission" date="2016-10" db="EMBL/GenBank/DDBJ databases">
        <authorList>
            <person name="Varghese N."/>
        </authorList>
    </citation>
    <scope>NUCLEOTIDE SEQUENCE [LARGE SCALE GENOMIC DNA]</scope>
    <source>
        <strain evidence="10">DSM 44719</strain>
    </source>
</reference>
<evidence type="ECO:0000256" key="6">
    <source>
        <dbReference type="ARBA" id="ARBA00032316"/>
    </source>
</evidence>
<evidence type="ECO:0000256" key="2">
    <source>
        <dbReference type="ARBA" id="ARBA00022448"/>
    </source>
</evidence>
<protein>
    <recommendedName>
        <fullName evidence="1">propanoyl-CoA C-acyltransferase</fullName>
        <ecNumber evidence="1">2.3.1.176</ecNumber>
    </recommendedName>
    <alternativeName>
        <fullName evidence="6">Propanoyl-CoA C-acyltransferase</fullName>
    </alternativeName>
</protein>
<dbReference type="Pfam" id="PF00108">
    <property type="entry name" value="Thiolase_N"/>
    <property type="match status" value="1"/>
</dbReference>
<keyword evidence="5" id="KW-0446">Lipid-binding</keyword>
<dbReference type="AlphaFoldDB" id="A0A1H4ILM8"/>
<evidence type="ECO:0000256" key="5">
    <source>
        <dbReference type="ARBA" id="ARBA00023121"/>
    </source>
</evidence>
<evidence type="ECO:0000313" key="9">
    <source>
        <dbReference type="EMBL" id="SEB34765.1"/>
    </source>
</evidence>
<dbReference type="EC" id="2.3.1.176" evidence="1"/>
<evidence type="ECO:0000259" key="7">
    <source>
        <dbReference type="Pfam" id="PF00108"/>
    </source>
</evidence>
<keyword evidence="3 9" id="KW-0808">Transferase</keyword>
<dbReference type="InterPro" id="IPR055140">
    <property type="entry name" value="Thiolase_C_2"/>
</dbReference>
<evidence type="ECO:0000256" key="1">
    <source>
        <dbReference type="ARBA" id="ARBA00012352"/>
    </source>
</evidence>
<proteinExistence type="predicted"/>
<dbReference type="GO" id="GO:0016747">
    <property type="term" value="F:acyltransferase activity, transferring groups other than amino-acyl groups"/>
    <property type="evidence" value="ECO:0007669"/>
    <property type="project" value="InterPro"/>
</dbReference>
<keyword evidence="4" id="KW-0445">Lipid transport</keyword>
<feature type="domain" description="Thiolase C-terminal" evidence="8">
    <location>
        <begin position="266"/>
        <end position="397"/>
    </location>
</feature>